<protein>
    <submittedName>
        <fullName evidence="1">Uncharacterized protein</fullName>
    </submittedName>
</protein>
<comment type="caution">
    <text evidence="1">The sequence shown here is derived from an EMBL/GenBank/DDBJ whole genome shotgun (WGS) entry which is preliminary data.</text>
</comment>
<evidence type="ECO:0000313" key="1">
    <source>
        <dbReference type="EMBL" id="RDH85387.1"/>
    </source>
</evidence>
<reference evidence="1 2" key="1">
    <citation type="journal article" date="2018" name="ISME J.">
        <title>Endosymbiont genomes yield clues of tubeworm success.</title>
        <authorList>
            <person name="Li Y."/>
            <person name="Liles M.R."/>
            <person name="Halanych K.M."/>
        </authorList>
    </citation>
    <scope>NUCLEOTIDE SEQUENCE [LARGE SCALE GENOMIC DNA]</scope>
    <source>
        <strain evidence="1">A1462</strain>
    </source>
</reference>
<accession>A0A370DM43</accession>
<proteinExistence type="predicted"/>
<keyword evidence="2" id="KW-1185">Reference proteome</keyword>
<evidence type="ECO:0000313" key="2">
    <source>
        <dbReference type="Proteomes" id="UP000254771"/>
    </source>
</evidence>
<sequence length="189" mass="21587">MHTGRLVLTPEDAFYVPADIAALLARLRDIDFIGAHILPENEADYLLGERFMQLVTFMGCSPYIQLKPTEDNQPFCHLKIDGPYTDPVFLAGKNSNAPNCKACRKRIPQWEALIRAWSKQPKRYRATCPHCGNLQNPATYNWRQAAGTGRFFLFVENIFPQEAQPSKALLKALQGDDDKAWCYFYIQDD</sequence>
<dbReference type="AlphaFoldDB" id="A0A370DM43"/>
<gene>
    <name evidence="1" type="ORF">DIZ78_10520</name>
</gene>
<dbReference type="Proteomes" id="UP000254771">
    <property type="component" value="Unassembled WGS sequence"/>
</dbReference>
<organism evidence="1 2">
    <name type="scientific">endosymbiont of Escarpia spicata</name>
    <dbReference type="NCBI Taxonomy" id="2200908"/>
    <lineage>
        <taxon>Bacteria</taxon>
        <taxon>Pseudomonadati</taxon>
        <taxon>Pseudomonadota</taxon>
        <taxon>Gammaproteobacteria</taxon>
        <taxon>sulfur-oxidizing symbionts</taxon>
    </lineage>
</organism>
<name>A0A370DM43_9GAMM</name>
<dbReference type="EMBL" id="QFXE01000013">
    <property type="protein sequence ID" value="RDH85387.1"/>
    <property type="molecule type" value="Genomic_DNA"/>
</dbReference>